<keyword evidence="6 11" id="KW-0732">Signal</keyword>
<dbReference type="Proteomes" id="UP000298656">
    <property type="component" value="Chromosome 1"/>
</dbReference>
<evidence type="ECO:0000256" key="11">
    <source>
        <dbReference type="SAM" id="SignalP"/>
    </source>
</evidence>
<dbReference type="OrthoDB" id="8982743at2"/>
<reference evidence="13 14" key="1">
    <citation type="submission" date="2019-05" db="EMBL/GenBank/DDBJ databases">
        <title>Burkholderia sp. DHOD12, isolated from subtropical forest soil.</title>
        <authorList>
            <person name="Gao Z.-H."/>
            <person name="Qiu L.-H."/>
        </authorList>
    </citation>
    <scope>NUCLEOTIDE SEQUENCE [LARGE SCALE GENOMIC DNA]</scope>
    <source>
        <strain evidence="13 14">DHOD12</strain>
    </source>
</reference>
<keyword evidence="3" id="KW-0813">Transport</keyword>
<keyword evidence="14" id="KW-1185">Reference proteome</keyword>
<organism evidence="13 14">
    <name type="scientific">Trinickia violacea</name>
    <dbReference type="NCBI Taxonomy" id="2571746"/>
    <lineage>
        <taxon>Bacteria</taxon>
        <taxon>Pseudomonadati</taxon>
        <taxon>Pseudomonadota</taxon>
        <taxon>Betaproteobacteria</taxon>
        <taxon>Burkholderiales</taxon>
        <taxon>Burkholderiaceae</taxon>
        <taxon>Trinickia</taxon>
    </lineage>
</organism>
<evidence type="ECO:0000256" key="10">
    <source>
        <dbReference type="ARBA" id="ARBA00023237"/>
    </source>
</evidence>
<evidence type="ECO:0000256" key="1">
    <source>
        <dbReference type="ARBA" id="ARBA00004571"/>
    </source>
</evidence>
<keyword evidence="8" id="KW-0626">Porin</keyword>
<evidence type="ECO:0000259" key="12">
    <source>
        <dbReference type="Pfam" id="PF13609"/>
    </source>
</evidence>
<comment type="subcellular location">
    <subcellularLocation>
        <location evidence="1">Cell outer membrane</location>
        <topology evidence="1">Multi-pass membrane protein</topology>
    </subcellularLocation>
</comment>
<dbReference type="InterPro" id="IPR033900">
    <property type="entry name" value="Gram_neg_porin_domain"/>
</dbReference>
<proteinExistence type="predicted"/>
<dbReference type="CDD" id="cd00342">
    <property type="entry name" value="gram_neg_porins"/>
    <property type="match status" value="1"/>
</dbReference>
<evidence type="ECO:0000256" key="5">
    <source>
        <dbReference type="ARBA" id="ARBA00022692"/>
    </source>
</evidence>
<accession>A0A4P8IK54</accession>
<dbReference type="GO" id="GO:0046930">
    <property type="term" value="C:pore complex"/>
    <property type="evidence" value="ECO:0007669"/>
    <property type="project" value="UniProtKB-KW"/>
</dbReference>
<dbReference type="GO" id="GO:0015288">
    <property type="term" value="F:porin activity"/>
    <property type="evidence" value="ECO:0007669"/>
    <property type="project" value="UniProtKB-KW"/>
</dbReference>
<name>A0A4P8IK54_9BURK</name>
<sequence>MFRTIIKRAAVPAVLAAAAGGADAVELYGAVDNFVSYAKVGSQSAYSLQSGGTSTSRFGMKGSEDLGAGWRANFQLESGFESSDGTGAKNGILFNRESWVGLSHAKYGALQLGRVYPAYLPLSADPFYGVGKLSPFASFFLLVNDLGDGARVLPGRQPNSVAYTTPSFGGATLKLLAAPSGDNNGPRWDALGAVGEYKQGGTHAALSYNSLWCSPSPTPKNCKFTVRTDVISASLAQEFGAITLLGAYNFTRPNADDTYIAQAASFGFIAKVGKDFVRGSVAYRTVSGKQDQALGALIGYDYTLSKQTNLYARAGAIRNQGASKIYYLAAPVQDAGVSMPVIAALGVRHKF</sequence>
<gene>
    <name evidence="13" type="ORF">FAZ95_05025</name>
</gene>
<dbReference type="SUPFAM" id="SSF56935">
    <property type="entry name" value="Porins"/>
    <property type="match status" value="1"/>
</dbReference>
<evidence type="ECO:0000256" key="9">
    <source>
        <dbReference type="ARBA" id="ARBA00023136"/>
    </source>
</evidence>
<dbReference type="PANTHER" id="PTHR34501:SF9">
    <property type="entry name" value="MAJOR OUTER MEMBRANE PROTEIN P.IA"/>
    <property type="match status" value="1"/>
</dbReference>
<keyword evidence="10" id="KW-0998">Cell outer membrane</keyword>
<keyword evidence="5" id="KW-0812">Transmembrane</keyword>
<keyword evidence="4" id="KW-1134">Transmembrane beta strand</keyword>
<dbReference type="PANTHER" id="PTHR34501">
    <property type="entry name" value="PROTEIN YDDL-RELATED"/>
    <property type="match status" value="1"/>
</dbReference>
<evidence type="ECO:0000256" key="2">
    <source>
        <dbReference type="ARBA" id="ARBA00011233"/>
    </source>
</evidence>
<dbReference type="Gene3D" id="2.40.160.10">
    <property type="entry name" value="Porin"/>
    <property type="match status" value="1"/>
</dbReference>
<evidence type="ECO:0000313" key="13">
    <source>
        <dbReference type="EMBL" id="QCP48606.1"/>
    </source>
</evidence>
<evidence type="ECO:0000256" key="4">
    <source>
        <dbReference type="ARBA" id="ARBA00022452"/>
    </source>
</evidence>
<protein>
    <submittedName>
        <fullName evidence="13">Porin</fullName>
    </submittedName>
</protein>
<evidence type="ECO:0000313" key="14">
    <source>
        <dbReference type="Proteomes" id="UP000298656"/>
    </source>
</evidence>
<evidence type="ECO:0000256" key="7">
    <source>
        <dbReference type="ARBA" id="ARBA00023065"/>
    </source>
</evidence>
<feature type="signal peptide" evidence="11">
    <location>
        <begin position="1"/>
        <end position="24"/>
    </location>
</feature>
<dbReference type="KEGG" id="tvl:FAZ95_05025"/>
<dbReference type="GO" id="GO:0006811">
    <property type="term" value="P:monoatomic ion transport"/>
    <property type="evidence" value="ECO:0007669"/>
    <property type="project" value="UniProtKB-KW"/>
</dbReference>
<dbReference type="AlphaFoldDB" id="A0A4P8IK54"/>
<feature type="domain" description="Porin" evidence="12">
    <location>
        <begin position="13"/>
        <end position="321"/>
    </location>
</feature>
<dbReference type="EMBL" id="CP040077">
    <property type="protein sequence ID" value="QCP48606.1"/>
    <property type="molecule type" value="Genomic_DNA"/>
</dbReference>
<dbReference type="GO" id="GO:0009279">
    <property type="term" value="C:cell outer membrane"/>
    <property type="evidence" value="ECO:0007669"/>
    <property type="project" value="UniProtKB-SubCell"/>
</dbReference>
<keyword evidence="7" id="KW-0406">Ion transport</keyword>
<evidence type="ECO:0000256" key="6">
    <source>
        <dbReference type="ARBA" id="ARBA00022729"/>
    </source>
</evidence>
<dbReference type="RefSeq" id="WP_137331444.1">
    <property type="nucleotide sequence ID" value="NZ_CP040077.1"/>
</dbReference>
<dbReference type="InterPro" id="IPR050298">
    <property type="entry name" value="Gram-neg_bact_OMP"/>
</dbReference>
<keyword evidence="9" id="KW-0472">Membrane</keyword>
<evidence type="ECO:0000256" key="8">
    <source>
        <dbReference type="ARBA" id="ARBA00023114"/>
    </source>
</evidence>
<feature type="chain" id="PRO_5020405251" evidence="11">
    <location>
        <begin position="25"/>
        <end position="351"/>
    </location>
</feature>
<comment type="subunit">
    <text evidence="2">Homotrimer.</text>
</comment>
<evidence type="ECO:0000256" key="3">
    <source>
        <dbReference type="ARBA" id="ARBA00022448"/>
    </source>
</evidence>
<dbReference type="Pfam" id="PF13609">
    <property type="entry name" value="Porin_4"/>
    <property type="match status" value="1"/>
</dbReference>
<dbReference type="InterPro" id="IPR023614">
    <property type="entry name" value="Porin_dom_sf"/>
</dbReference>